<evidence type="ECO:0000313" key="15">
    <source>
        <dbReference type="EMBL" id="GAA0745283.1"/>
    </source>
</evidence>
<evidence type="ECO:0000256" key="12">
    <source>
        <dbReference type="SAM" id="MobiDB-lite"/>
    </source>
</evidence>
<dbReference type="Proteomes" id="UP001501510">
    <property type="component" value="Unassembled WGS sequence"/>
</dbReference>
<comment type="subcellular location">
    <subcellularLocation>
        <location evidence="2 11">Cell membrane</location>
        <topology evidence="2 11">Lipid-anchor</topology>
    </subcellularLocation>
</comment>
<evidence type="ECO:0000313" key="16">
    <source>
        <dbReference type="Proteomes" id="UP001501510"/>
    </source>
</evidence>
<evidence type="ECO:0000259" key="14">
    <source>
        <dbReference type="PROSITE" id="PS50198"/>
    </source>
</evidence>
<accession>A0ABP3V3X9</accession>
<organism evidence="15 16">
    <name type="scientific">Clostridium oceanicum</name>
    <dbReference type="NCBI Taxonomy" id="1543"/>
    <lineage>
        <taxon>Bacteria</taxon>
        <taxon>Bacillati</taxon>
        <taxon>Bacillota</taxon>
        <taxon>Clostridia</taxon>
        <taxon>Eubacteriales</taxon>
        <taxon>Clostridiaceae</taxon>
        <taxon>Clostridium</taxon>
    </lineage>
</organism>
<dbReference type="Gene3D" id="3.10.50.40">
    <property type="match status" value="1"/>
</dbReference>
<dbReference type="SUPFAM" id="SSF54534">
    <property type="entry name" value="FKBP-like"/>
    <property type="match status" value="1"/>
</dbReference>
<dbReference type="PROSITE" id="PS51257">
    <property type="entry name" value="PROKAR_LIPOPROTEIN"/>
    <property type="match status" value="1"/>
</dbReference>
<dbReference type="RefSeq" id="WP_343763074.1">
    <property type="nucleotide sequence ID" value="NZ_BAAACG010000016.1"/>
</dbReference>
<dbReference type="PANTHER" id="PTHR47245:SF1">
    <property type="entry name" value="FOLDASE PROTEIN PRSA"/>
    <property type="match status" value="1"/>
</dbReference>
<dbReference type="PROSITE" id="PS01096">
    <property type="entry name" value="PPIC_PPIASE_1"/>
    <property type="match status" value="1"/>
</dbReference>
<gene>
    <name evidence="11" type="primary">prsA</name>
    <name evidence="15" type="ORF">GCM10008906_31360</name>
</gene>
<dbReference type="GO" id="GO:0016853">
    <property type="term" value="F:isomerase activity"/>
    <property type="evidence" value="ECO:0007669"/>
    <property type="project" value="UniProtKB-KW"/>
</dbReference>
<dbReference type="PROSITE" id="PS50198">
    <property type="entry name" value="PPIC_PPIASE_2"/>
    <property type="match status" value="1"/>
</dbReference>
<keyword evidence="10 11" id="KW-0449">Lipoprotein</keyword>
<evidence type="ECO:0000256" key="10">
    <source>
        <dbReference type="ARBA" id="ARBA00023288"/>
    </source>
</evidence>
<feature type="signal peptide" evidence="13">
    <location>
        <begin position="1"/>
        <end position="21"/>
    </location>
</feature>
<proteinExistence type="inferred from homology"/>
<evidence type="ECO:0000256" key="9">
    <source>
        <dbReference type="ARBA" id="ARBA00023235"/>
    </source>
</evidence>
<dbReference type="EC" id="5.2.1.8" evidence="11"/>
<evidence type="ECO:0000256" key="13">
    <source>
        <dbReference type="SAM" id="SignalP"/>
    </source>
</evidence>
<evidence type="ECO:0000256" key="1">
    <source>
        <dbReference type="ARBA" id="ARBA00000971"/>
    </source>
</evidence>
<comment type="function">
    <text evidence="11">Plays a major role in protein secretion by helping the post-translocational extracellular folding of several secreted proteins.</text>
</comment>
<evidence type="ECO:0000256" key="5">
    <source>
        <dbReference type="ARBA" id="ARBA00022729"/>
    </source>
</evidence>
<dbReference type="PANTHER" id="PTHR47245">
    <property type="entry name" value="PEPTIDYLPROLYL ISOMERASE"/>
    <property type="match status" value="1"/>
</dbReference>
<dbReference type="HAMAP" id="MF_01145">
    <property type="entry name" value="Foldase_PrsA"/>
    <property type="match status" value="1"/>
</dbReference>
<protein>
    <recommendedName>
        <fullName evidence="11">Foldase protein PrsA</fullName>
        <ecNumber evidence="11">5.2.1.8</ecNumber>
    </recommendedName>
</protein>
<feature type="chain" id="PRO_5046610789" description="Foldase protein PrsA" evidence="13">
    <location>
        <begin position="22"/>
        <end position="338"/>
    </location>
</feature>
<keyword evidence="8 11" id="KW-0564">Palmitate</keyword>
<evidence type="ECO:0000256" key="6">
    <source>
        <dbReference type="ARBA" id="ARBA00023110"/>
    </source>
</evidence>
<keyword evidence="4 11" id="KW-1003">Cell membrane</keyword>
<dbReference type="InterPro" id="IPR050245">
    <property type="entry name" value="PrsA_foldase"/>
</dbReference>
<dbReference type="NCBIfam" id="NF000809">
    <property type="entry name" value="PRK00059.1"/>
    <property type="match status" value="1"/>
</dbReference>
<name>A0ABP3V3X9_9CLOT</name>
<dbReference type="InterPro" id="IPR000297">
    <property type="entry name" value="PPIase_PpiC"/>
</dbReference>
<dbReference type="InterPro" id="IPR023058">
    <property type="entry name" value="PPIase_PpiC_CS"/>
</dbReference>
<dbReference type="InterPro" id="IPR046357">
    <property type="entry name" value="PPIase_dom_sf"/>
</dbReference>
<evidence type="ECO:0000256" key="11">
    <source>
        <dbReference type="HAMAP-Rule" id="MF_01145"/>
    </source>
</evidence>
<keyword evidence="9 11" id="KW-0413">Isomerase</keyword>
<keyword evidence="5 11" id="KW-0732">Signal</keyword>
<reference evidence="16" key="1">
    <citation type="journal article" date="2019" name="Int. J. Syst. Evol. Microbiol.">
        <title>The Global Catalogue of Microorganisms (GCM) 10K type strain sequencing project: providing services to taxonomists for standard genome sequencing and annotation.</title>
        <authorList>
            <consortium name="The Broad Institute Genomics Platform"/>
            <consortium name="The Broad Institute Genome Sequencing Center for Infectious Disease"/>
            <person name="Wu L."/>
            <person name="Ma J."/>
        </authorList>
    </citation>
    <scope>NUCLEOTIDE SEQUENCE [LARGE SCALE GENOMIC DNA]</scope>
    <source>
        <strain evidence="16">JCM 1407</strain>
    </source>
</reference>
<dbReference type="Pfam" id="PF13624">
    <property type="entry name" value="SurA_N_3"/>
    <property type="match status" value="1"/>
</dbReference>
<dbReference type="InterPro" id="IPR023059">
    <property type="entry name" value="Foldase_PrsA"/>
</dbReference>
<dbReference type="InterPro" id="IPR027304">
    <property type="entry name" value="Trigger_fact/SurA_dom_sf"/>
</dbReference>
<evidence type="ECO:0000256" key="3">
    <source>
        <dbReference type="ARBA" id="ARBA00006071"/>
    </source>
</evidence>
<dbReference type="Gene3D" id="1.10.4030.10">
    <property type="entry name" value="Porin chaperone SurA, peptide-binding domain"/>
    <property type="match status" value="1"/>
</dbReference>
<comment type="caution">
    <text evidence="15">The sequence shown here is derived from an EMBL/GenBank/DDBJ whole genome shotgun (WGS) entry which is preliminary data.</text>
</comment>
<keyword evidence="16" id="KW-1185">Reference proteome</keyword>
<evidence type="ECO:0000256" key="2">
    <source>
        <dbReference type="ARBA" id="ARBA00004193"/>
    </source>
</evidence>
<dbReference type="SUPFAM" id="SSF109998">
    <property type="entry name" value="Triger factor/SurA peptide-binding domain-like"/>
    <property type="match status" value="1"/>
</dbReference>
<evidence type="ECO:0000256" key="7">
    <source>
        <dbReference type="ARBA" id="ARBA00023136"/>
    </source>
</evidence>
<evidence type="ECO:0000256" key="4">
    <source>
        <dbReference type="ARBA" id="ARBA00022475"/>
    </source>
</evidence>
<feature type="compositionally biased region" description="Basic and acidic residues" evidence="12">
    <location>
        <begin position="227"/>
        <end position="241"/>
    </location>
</feature>
<dbReference type="EMBL" id="BAAACG010000016">
    <property type="protein sequence ID" value="GAA0745283.1"/>
    <property type="molecule type" value="Genomic_DNA"/>
</dbReference>
<comment type="catalytic activity">
    <reaction evidence="1 11">
        <text>[protein]-peptidylproline (omega=180) = [protein]-peptidylproline (omega=0)</text>
        <dbReference type="Rhea" id="RHEA:16237"/>
        <dbReference type="Rhea" id="RHEA-COMP:10747"/>
        <dbReference type="Rhea" id="RHEA-COMP:10748"/>
        <dbReference type="ChEBI" id="CHEBI:83833"/>
        <dbReference type="ChEBI" id="CHEBI:83834"/>
        <dbReference type="EC" id="5.2.1.8"/>
    </reaction>
</comment>
<feature type="region of interest" description="Disordered" evidence="12">
    <location>
        <begin position="227"/>
        <end position="246"/>
    </location>
</feature>
<evidence type="ECO:0000256" key="8">
    <source>
        <dbReference type="ARBA" id="ARBA00023139"/>
    </source>
</evidence>
<feature type="domain" description="PpiC" evidence="14">
    <location>
        <begin position="195"/>
        <end position="287"/>
    </location>
</feature>
<comment type="similarity">
    <text evidence="3 11">Belongs to the PrsA family.</text>
</comment>
<sequence>MNNIKKIISASMLIIFALAFSGCNMIEKTPEAKQKSAVAKVNGDKITRKELDENPQIASFFKQMEAQYGKDFAKNEQGKEVVKEQKGKALDQMIMERILLQKAEELKVAPKDDELNKKVDEEYNKLKKEQFKGDDKKLEEAFKAQGITKEYYKEFTKKSIIVQKLVDKITKDVKVTEADIKKDYDANKSDYTEKPNTMDISHILVKTEDEAKKVKARLDKKEDFAKVAKEVSQDPGSKEKGGSLGTVQYNDQQLDPTFLNAAKALKEGQISAPVKTQFGYHIIKVTKKKEYPVKKYEKVKEDIKKKLEQKKKEEVYTKKLDEWKKASTIKKYDKNLMD</sequence>
<dbReference type="Pfam" id="PF00639">
    <property type="entry name" value="Rotamase"/>
    <property type="match status" value="1"/>
</dbReference>
<keyword evidence="7 11" id="KW-0472">Membrane</keyword>
<keyword evidence="6 11" id="KW-0697">Rotamase</keyword>